<dbReference type="Proteomes" id="UP000237631">
    <property type="component" value="Unassembled WGS sequence"/>
</dbReference>
<sequence>MSATRHSSTTLYGILVTEESFLKGFRTYTKAQHERKLVTHVAGQKVPSELLERMYEEVDKQARAIVDKKWETCKSRDEKWCKLIHADLMNKKGILQVHIDGQAVDAVVVASRAPTNVAAPTGPDNDLTGFVHLSIPGQTVQTVDFQKPVLVPHARVPNVTGMCWDAGPESYVTAYQNTTISSPRIHTDRMVHFTTLQEPPGGGEEVDEICISRLVHLKQVKEAIRNWNGHLIKKVVEAMEFEVVPFNAAEPLEPELLQFQRMDRKWLRS</sequence>
<dbReference type="AlphaFoldDB" id="A0A2S6C7M6"/>
<evidence type="ECO:0000313" key="1">
    <source>
        <dbReference type="EMBL" id="PPJ55716.1"/>
    </source>
</evidence>
<keyword evidence="2" id="KW-1185">Reference proteome</keyword>
<organism evidence="1 2">
    <name type="scientific">Cercospora berteroae</name>
    <dbReference type="NCBI Taxonomy" id="357750"/>
    <lineage>
        <taxon>Eukaryota</taxon>
        <taxon>Fungi</taxon>
        <taxon>Dikarya</taxon>
        <taxon>Ascomycota</taxon>
        <taxon>Pezizomycotina</taxon>
        <taxon>Dothideomycetes</taxon>
        <taxon>Dothideomycetidae</taxon>
        <taxon>Mycosphaerellales</taxon>
        <taxon>Mycosphaerellaceae</taxon>
        <taxon>Cercospora</taxon>
    </lineage>
</organism>
<evidence type="ECO:0000313" key="2">
    <source>
        <dbReference type="Proteomes" id="UP000237631"/>
    </source>
</evidence>
<reference evidence="2" key="1">
    <citation type="journal article" date="2017" name="bioRxiv">
        <title>Conservation of a gene cluster reveals novel cercosporin biosynthetic mechanisms and extends production to the genus Colletotrichum.</title>
        <authorList>
            <person name="de Jonge R."/>
            <person name="Ebert M.K."/>
            <person name="Huitt-Roehl C.R."/>
            <person name="Pal P."/>
            <person name="Suttle J.C."/>
            <person name="Spanner R.E."/>
            <person name="Neubauer J.D."/>
            <person name="Jurick W.M.II."/>
            <person name="Stott K.A."/>
            <person name="Secor G.A."/>
            <person name="Thomma B.P.H.J."/>
            <person name="Van de Peer Y."/>
            <person name="Townsend C.A."/>
            <person name="Bolton M.D."/>
        </authorList>
    </citation>
    <scope>NUCLEOTIDE SEQUENCE [LARGE SCALE GENOMIC DNA]</scope>
    <source>
        <strain evidence="2">CBS538.71</strain>
    </source>
</reference>
<dbReference type="OrthoDB" id="3646467at2759"/>
<proteinExistence type="predicted"/>
<protein>
    <submittedName>
        <fullName evidence="1">Uncharacterized protein</fullName>
    </submittedName>
</protein>
<dbReference type="EMBL" id="PNEN01000532">
    <property type="protein sequence ID" value="PPJ55716.1"/>
    <property type="molecule type" value="Genomic_DNA"/>
</dbReference>
<name>A0A2S6C7M6_9PEZI</name>
<gene>
    <name evidence="1" type="ORF">CBER1_08285</name>
</gene>
<comment type="caution">
    <text evidence="1">The sequence shown here is derived from an EMBL/GenBank/DDBJ whole genome shotgun (WGS) entry which is preliminary data.</text>
</comment>
<accession>A0A2S6C7M6</accession>